<dbReference type="Proteomes" id="UP000325141">
    <property type="component" value="Unassembled WGS sequence"/>
</dbReference>
<protein>
    <submittedName>
        <fullName evidence="2">Uncharacterized protein</fullName>
    </submittedName>
</protein>
<reference evidence="2 3" key="1">
    <citation type="submission" date="2019-09" db="EMBL/GenBank/DDBJ databases">
        <title>Genome sequence and assembly of Flavobacterium sp.</title>
        <authorList>
            <person name="Chhetri G."/>
        </authorList>
    </citation>
    <scope>NUCLEOTIDE SEQUENCE [LARGE SCALE GENOMIC DNA]</scope>
    <source>
        <strain evidence="2 3">SNL9</strain>
    </source>
</reference>
<keyword evidence="1" id="KW-1133">Transmembrane helix</keyword>
<evidence type="ECO:0000313" key="2">
    <source>
        <dbReference type="EMBL" id="KAA5535873.1"/>
    </source>
</evidence>
<keyword evidence="1" id="KW-0472">Membrane</keyword>
<evidence type="ECO:0000313" key="3">
    <source>
        <dbReference type="Proteomes" id="UP000325141"/>
    </source>
</evidence>
<comment type="caution">
    <text evidence="2">The sequence shown here is derived from an EMBL/GenBank/DDBJ whole genome shotgun (WGS) entry which is preliminary data.</text>
</comment>
<evidence type="ECO:0000256" key="1">
    <source>
        <dbReference type="SAM" id="Phobius"/>
    </source>
</evidence>
<proteinExistence type="predicted"/>
<keyword evidence="1" id="KW-0812">Transmembrane</keyword>
<dbReference type="AlphaFoldDB" id="A0A5M6CLD4"/>
<dbReference type="RefSeq" id="WP_150011039.1">
    <property type="nucleotide sequence ID" value="NZ_VWSG01000003.1"/>
</dbReference>
<name>A0A5M6CLD4_9FLAO</name>
<organism evidence="2 3">
    <name type="scientific">Paenimyroides baculatum</name>
    <dbReference type="NCBI Taxonomy" id="2608000"/>
    <lineage>
        <taxon>Bacteria</taxon>
        <taxon>Pseudomonadati</taxon>
        <taxon>Bacteroidota</taxon>
        <taxon>Flavobacteriia</taxon>
        <taxon>Flavobacteriales</taxon>
        <taxon>Flavobacteriaceae</taxon>
        <taxon>Paenimyroides</taxon>
    </lineage>
</organism>
<accession>A0A5M6CLD4</accession>
<sequence length="181" mass="20865">MQLSKFNTRLIQIFLIFSILFFCGFGYMLITKEVIPALKNNDSPQFENTSVSYSISEIRIYKNEHFVENSLDVSHQYWFSVNAVDDKISYASSQNSESILKAPFVSKFGIDETPKIPQEKSNGQFYLAYVKNGKELSRFPAFSFTDYLPNEIKNSSFGKQVEVKQNSTDGKMMVYMVLNFE</sequence>
<gene>
    <name evidence="2" type="ORF">F0460_05395</name>
</gene>
<feature type="transmembrane region" description="Helical" evidence="1">
    <location>
        <begin position="12"/>
        <end position="30"/>
    </location>
</feature>
<dbReference type="EMBL" id="VWSG01000003">
    <property type="protein sequence ID" value="KAA5535873.1"/>
    <property type="molecule type" value="Genomic_DNA"/>
</dbReference>
<keyword evidence="3" id="KW-1185">Reference proteome</keyword>